<accession>A0A197ZZX0</accession>
<dbReference type="OrthoDB" id="2651428at2"/>
<gene>
    <name evidence="2" type="ORF">A8708_13045</name>
</gene>
<sequence>MDEEEIKALEPKYTGNQRHLTEGEAEGIVHDPNFKNENEDDDLSDIDALATGLGFGVFRRT</sequence>
<evidence type="ECO:0000313" key="2">
    <source>
        <dbReference type="EMBL" id="OAS14321.1"/>
    </source>
</evidence>
<feature type="compositionally biased region" description="Basic and acidic residues" evidence="1">
    <location>
        <begin position="19"/>
        <end position="37"/>
    </location>
</feature>
<feature type="compositionally biased region" description="Basic and acidic residues" evidence="1">
    <location>
        <begin position="1"/>
        <end position="10"/>
    </location>
</feature>
<reference evidence="2 3" key="1">
    <citation type="submission" date="2016-05" db="EMBL/GenBank/DDBJ databases">
        <title>Paenibacillus sp. 1ZS3-15 nov., isolated from the rhizosphere soil.</title>
        <authorList>
            <person name="Zhang X.X."/>
            <person name="Zhang J."/>
        </authorList>
    </citation>
    <scope>NUCLEOTIDE SEQUENCE [LARGE SCALE GENOMIC DNA]</scope>
    <source>
        <strain evidence="2 3">1ZS3-15</strain>
    </source>
</reference>
<evidence type="ECO:0000256" key="1">
    <source>
        <dbReference type="SAM" id="MobiDB-lite"/>
    </source>
</evidence>
<protein>
    <submittedName>
        <fullName evidence="2">Uncharacterized protein</fullName>
    </submittedName>
</protein>
<dbReference type="AlphaFoldDB" id="A0A197ZZX0"/>
<name>A0A197ZZX0_9BACL</name>
<dbReference type="Proteomes" id="UP000078454">
    <property type="component" value="Unassembled WGS sequence"/>
</dbReference>
<feature type="region of interest" description="Disordered" evidence="1">
    <location>
        <begin position="1"/>
        <end position="41"/>
    </location>
</feature>
<proteinExistence type="predicted"/>
<dbReference type="EMBL" id="LYPB01000090">
    <property type="protein sequence ID" value="OAS14321.1"/>
    <property type="molecule type" value="Genomic_DNA"/>
</dbReference>
<dbReference type="RefSeq" id="WP_068669828.1">
    <property type="nucleotide sequence ID" value="NZ_LYPB01000090.1"/>
</dbReference>
<evidence type="ECO:0000313" key="3">
    <source>
        <dbReference type="Proteomes" id="UP000078454"/>
    </source>
</evidence>
<keyword evidence="3" id="KW-1185">Reference proteome</keyword>
<organism evidence="2 3">
    <name type="scientific">Paenibacillus oryzisoli</name>
    <dbReference type="NCBI Taxonomy" id="1850517"/>
    <lineage>
        <taxon>Bacteria</taxon>
        <taxon>Bacillati</taxon>
        <taxon>Bacillota</taxon>
        <taxon>Bacilli</taxon>
        <taxon>Bacillales</taxon>
        <taxon>Paenibacillaceae</taxon>
        <taxon>Paenibacillus</taxon>
    </lineage>
</organism>
<comment type="caution">
    <text evidence="2">The sequence shown here is derived from an EMBL/GenBank/DDBJ whole genome shotgun (WGS) entry which is preliminary data.</text>
</comment>